<evidence type="ECO:0000256" key="6">
    <source>
        <dbReference type="ARBA" id="ARBA00022692"/>
    </source>
</evidence>
<gene>
    <name evidence="15" type="ORF">JOE69_000829</name>
</gene>
<dbReference type="PROSITE" id="PS50885">
    <property type="entry name" value="HAMP"/>
    <property type="match status" value="1"/>
</dbReference>
<dbReference type="Pfam" id="PF00512">
    <property type="entry name" value="HisKA"/>
    <property type="match status" value="1"/>
</dbReference>
<dbReference type="SUPFAM" id="SSF55874">
    <property type="entry name" value="ATPase domain of HSP90 chaperone/DNA topoisomerase II/histidine kinase"/>
    <property type="match status" value="1"/>
</dbReference>
<dbReference type="Pfam" id="PF02518">
    <property type="entry name" value="HATPase_c"/>
    <property type="match status" value="1"/>
</dbReference>
<keyword evidence="6 12" id="KW-0812">Transmembrane</keyword>
<dbReference type="InterPro" id="IPR003594">
    <property type="entry name" value="HATPase_dom"/>
</dbReference>
<evidence type="ECO:0000256" key="3">
    <source>
        <dbReference type="ARBA" id="ARBA00012438"/>
    </source>
</evidence>
<dbReference type="InterPro" id="IPR005467">
    <property type="entry name" value="His_kinase_dom"/>
</dbReference>
<keyword evidence="4" id="KW-0597">Phosphoprotein</keyword>
<proteinExistence type="predicted"/>
<dbReference type="PRINTS" id="PR00344">
    <property type="entry name" value="BCTRLSENSOR"/>
</dbReference>
<dbReference type="PROSITE" id="PS50109">
    <property type="entry name" value="HIS_KIN"/>
    <property type="match status" value="1"/>
</dbReference>
<evidence type="ECO:0000259" key="13">
    <source>
        <dbReference type="PROSITE" id="PS50109"/>
    </source>
</evidence>
<accession>A0ABU1J9N3</accession>
<evidence type="ECO:0000256" key="11">
    <source>
        <dbReference type="ARBA" id="ARBA00035305"/>
    </source>
</evidence>
<keyword evidence="8 12" id="KW-1133">Transmembrane helix</keyword>
<dbReference type="PANTHER" id="PTHR45436:SF5">
    <property type="entry name" value="SENSOR HISTIDINE KINASE TRCS"/>
    <property type="match status" value="1"/>
</dbReference>
<dbReference type="SMART" id="SM00304">
    <property type="entry name" value="HAMP"/>
    <property type="match status" value="1"/>
</dbReference>
<feature type="transmembrane region" description="Helical" evidence="12">
    <location>
        <begin position="214"/>
        <end position="233"/>
    </location>
</feature>
<protein>
    <recommendedName>
        <fullName evidence="11">Sensor histidine kinase MtrB</fullName>
        <ecNumber evidence="3">2.7.13.3</ecNumber>
    </recommendedName>
</protein>
<comment type="catalytic activity">
    <reaction evidence="1">
        <text>ATP + protein L-histidine = ADP + protein N-phospho-L-histidine.</text>
        <dbReference type="EC" id="2.7.13.3"/>
    </reaction>
</comment>
<dbReference type="GO" id="GO:0004673">
    <property type="term" value="F:protein histidine kinase activity"/>
    <property type="evidence" value="ECO:0007669"/>
    <property type="project" value="UniProtKB-EC"/>
</dbReference>
<comment type="subcellular location">
    <subcellularLocation>
        <location evidence="2">Cell membrane</location>
    </subcellularLocation>
</comment>
<dbReference type="InterPro" id="IPR036097">
    <property type="entry name" value="HisK_dim/P_sf"/>
</dbReference>
<comment type="caution">
    <text evidence="15">The sequence shown here is derived from an EMBL/GenBank/DDBJ whole genome shotgun (WGS) entry which is preliminary data.</text>
</comment>
<sequence length="569" mass="61809">MAEERRAVRGLWQSVKVLVKREIDWLVGRLRRSLQFRTVLITTLVAFVAIGGVGIFLSNQIAAGLFRERLLQATAETARGVATVQAGFNGTPASDASVLSQQARYTLNELVLGDSGNNRKYILIPIPGQKNSLPISSLDSGGLTASIIPDDLRAAVQQADGLFWKSIPLPVGSSGTRPGVAIGAQVTLADNDYELYLVYDLNSSQETLNYIQSVLWIAGALLLVLIAGIAWFVTRNVVQPVSQAALVAEKLAAGELNERMDVKGEDEVARLSDSFNKMANALQEQITQLATLSHMQRNFVSDVSHELRTPLTTVRMAAEVLYEARESFDPVNRRSAELMYHQVERFQALLADLLEISRFDAGAAVLDSEPQEIFTVIDKVLEASAPLADRIGSTVRLVSAVPGNSCIVEMDPRRIERILRNLVVNALEHGEQKPIEVYIAADADVVALAVRDHGIGMDEVALSRVFDRFWRADPARARTTGGSGLGLAIATEDSRLHNGKLEVWSEPGAGACFRLTLPRKRGQNVTHSPLGLPPGGSDLLLDRLTDAPVADLVQTGPVEHPGKLKEADE</sequence>
<reference evidence="15 16" key="1">
    <citation type="submission" date="2023-07" db="EMBL/GenBank/DDBJ databases">
        <title>Sequencing the genomes of 1000 actinobacteria strains.</title>
        <authorList>
            <person name="Klenk H.-P."/>
        </authorList>
    </citation>
    <scope>NUCLEOTIDE SEQUENCE [LARGE SCALE GENOMIC DNA]</scope>
    <source>
        <strain evidence="15 16">DSM 14555</strain>
    </source>
</reference>
<dbReference type="SMART" id="SM00388">
    <property type="entry name" value="HisKA"/>
    <property type="match status" value="1"/>
</dbReference>
<evidence type="ECO:0000256" key="5">
    <source>
        <dbReference type="ARBA" id="ARBA00022679"/>
    </source>
</evidence>
<dbReference type="InterPro" id="IPR003660">
    <property type="entry name" value="HAMP_dom"/>
</dbReference>
<dbReference type="SMART" id="SM00387">
    <property type="entry name" value="HATPase_c"/>
    <property type="match status" value="1"/>
</dbReference>
<evidence type="ECO:0000256" key="4">
    <source>
        <dbReference type="ARBA" id="ARBA00022553"/>
    </source>
</evidence>
<dbReference type="NCBIfam" id="NF040691">
    <property type="entry name" value="MtrAB_MtrB"/>
    <property type="match status" value="1"/>
</dbReference>
<dbReference type="InterPro" id="IPR004358">
    <property type="entry name" value="Sig_transdc_His_kin-like_C"/>
</dbReference>
<evidence type="ECO:0000256" key="9">
    <source>
        <dbReference type="ARBA" id="ARBA00023012"/>
    </source>
</evidence>
<evidence type="ECO:0000259" key="14">
    <source>
        <dbReference type="PROSITE" id="PS50885"/>
    </source>
</evidence>
<dbReference type="PANTHER" id="PTHR45436">
    <property type="entry name" value="SENSOR HISTIDINE KINASE YKOH"/>
    <property type="match status" value="1"/>
</dbReference>
<dbReference type="Pfam" id="PF00672">
    <property type="entry name" value="HAMP"/>
    <property type="match status" value="1"/>
</dbReference>
<dbReference type="InterPro" id="IPR003661">
    <property type="entry name" value="HisK_dim/P_dom"/>
</dbReference>
<keyword evidence="16" id="KW-1185">Reference proteome</keyword>
<dbReference type="EC" id="2.7.13.3" evidence="3"/>
<evidence type="ECO:0000256" key="8">
    <source>
        <dbReference type="ARBA" id="ARBA00022989"/>
    </source>
</evidence>
<dbReference type="EMBL" id="JAVDQF010000001">
    <property type="protein sequence ID" value="MDR6268591.1"/>
    <property type="molecule type" value="Genomic_DNA"/>
</dbReference>
<evidence type="ECO:0000256" key="12">
    <source>
        <dbReference type="SAM" id="Phobius"/>
    </source>
</evidence>
<dbReference type="Gene3D" id="6.10.340.10">
    <property type="match status" value="1"/>
</dbReference>
<feature type="domain" description="Histidine kinase" evidence="13">
    <location>
        <begin position="302"/>
        <end position="521"/>
    </location>
</feature>
<evidence type="ECO:0000256" key="7">
    <source>
        <dbReference type="ARBA" id="ARBA00022777"/>
    </source>
</evidence>
<dbReference type="CDD" id="cd06225">
    <property type="entry name" value="HAMP"/>
    <property type="match status" value="1"/>
</dbReference>
<dbReference type="SUPFAM" id="SSF158472">
    <property type="entry name" value="HAMP domain-like"/>
    <property type="match status" value="1"/>
</dbReference>
<dbReference type="Proteomes" id="UP001185069">
    <property type="component" value="Unassembled WGS sequence"/>
</dbReference>
<evidence type="ECO:0000256" key="10">
    <source>
        <dbReference type="ARBA" id="ARBA00023136"/>
    </source>
</evidence>
<evidence type="ECO:0000313" key="16">
    <source>
        <dbReference type="Proteomes" id="UP001185069"/>
    </source>
</evidence>
<evidence type="ECO:0000256" key="2">
    <source>
        <dbReference type="ARBA" id="ARBA00004236"/>
    </source>
</evidence>
<dbReference type="RefSeq" id="WP_309796331.1">
    <property type="nucleotide sequence ID" value="NZ_BAAAHY010000006.1"/>
</dbReference>
<dbReference type="CDD" id="cd00082">
    <property type="entry name" value="HisKA"/>
    <property type="match status" value="1"/>
</dbReference>
<keyword evidence="9" id="KW-0902">Two-component regulatory system</keyword>
<name>A0ABU1J9N3_9MICC</name>
<feature type="transmembrane region" description="Helical" evidence="12">
    <location>
        <begin position="34"/>
        <end position="57"/>
    </location>
</feature>
<dbReference type="Gene3D" id="1.10.287.130">
    <property type="match status" value="1"/>
</dbReference>
<evidence type="ECO:0000313" key="15">
    <source>
        <dbReference type="EMBL" id="MDR6268591.1"/>
    </source>
</evidence>
<keyword evidence="10 12" id="KW-0472">Membrane</keyword>
<dbReference type="SUPFAM" id="SSF47384">
    <property type="entry name" value="Homodimeric domain of signal transducing histidine kinase"/>
    <property type="match status" value="1"/>
</dbReference>
<keyword evidence="7 15" id="KW-0418">Kinase</keyword>
<dbReference type="InterPro" id="IPR050428">
    <property type="entry name" value="TCS_sensor_his_kinase"/>
</dbReference>
<dbReference type="InterPro" id="IPR047669">
    <property type="entry name" value="MtrAB_MtrB"/>
</dbReference>
<dbReference type="Gene3D" id="3.30.565.10">
    <property type="entry name" value="Histidine kinase-like ATPase, C-terminal domain"/>
    <property type="match status" value="1"/>
</dbReference>
<feature type="domain" description="HAMP" evidence="14">
    <location>
        <begin position="235"/>
        <end position="287"/>
    </location>
</feature>
<keyword evidence="5 15" id="KW-0808">Transferase</keyword>
<evidence type="ECO:0000256" key="1">
    <source>
        <dbReference type="ARBA" id="ARBA00000085"/>
    </source>
</evidence>
<organism evidence="15 16">
    <name type="scientific">Arthrobacter russicus</name>
    <dbReference type="NCBI Taxonomy" id="172040"/>
    <lineage>
        <taxon>Bacteria</taxon>
        <taxon>Bacillati</taxon>
        <taxon>Actinomycetota</taxon>
        <taxon>Actinomycetes</taxon>
        <taxon>Micrococcales</taxon>
        <taxon>Micrococcaceae</taxon>
        <taxon>Arthrobacter</taxon>
    </lineage>
</organism>
<dbReference type="InterPro" id="IPR036890">
    <property type="entry name" value="HATPase_C_sf"/>
</dbReference>